<evidence type="ECO:0000256" key="1">
    <source>
        <dbReference type="ARBA" id="ARBA00007804"/>
    </source>
</evidence>
<dbReference type="Pfam" id="PF08286">
    <property type="entry name" value="Spc24"/>
    <property type="match status" value="1"/>
</dbReference>
<feature type="coiled-coil region" evidence="11">
    <location>
        <begin position="37"/>
        <end position="71"/>
    </location>
</feature>
<dbReference type="InterPro" id="IPR013252">
    <property type="entry name" value="Ndc80_Spc24"/>
</dbReference>
<evidence type="ECO:0000256" key="2">
    <source>
        <dbReference type="ARBA" id="ARBA00022454"/>
    </source>
</evidence>
<dbReference type="GO" id="GO:0007059">
    <property type="term" value="P:chromosome segregation"/>
    <property type="evidence" value="ECO:0007669"/>
    <property type="project" value="TreeGrafter"/>
</dbReference>
<comment type="subcellular location">
    <subcellularLocation>
        <location evidence="10">Nucleus</location>
    </subcellularLocation>
    <subcellularLocation>
        <location evidence="10">Chromosome</location>
        <location evidence="10">Centromere</location>
        <location evidence="10">Kinetochore</location>
    </subcellularLocation>
</comment>
<gene>
    <name evidence="12" type="ORF">PISMIDRAFT_85657</name>
</gene>
<keyword evidence="5 10" id="KW-0995">Kinetochore</keyword>
<keyword evidence="9 10" id="KW-0137">Centromere</keyword>
<evidence type="ECO:0000256" key="4">
    <source>
        <dbReference type="ARBA" id="ARBA00022776"/>
    </source>
</evidence>
<dbReference type="GO" id="GO:0031262">
    <property type="term" value="C:Ndc80 complex"/>
    <property type="evidence" value="ECO:0007669"/>
    <property type="project" value="TreeGrafter"/>
</dbReference>
<dbReference type="GO" id="GO:0005634">
    <property type="term" value="C:nucleus"/>
    <property type="evidence" value="ECO:0007669"/>
    <property type="project" value="UniProtKB-SubCell"/>
</dbReference>
<comment type="similarity">
    <text evidence="1 10">Belongs to the SPC24 family.</text>
</comment>
<evidence type="ECO:0000313" key="13">
    <source>
        <dbReference type="Proteomes" id="UP000054018"/>
    </source>
</evidence>
<evidence type="ECO:0000256" key="8">
    <source>
        <dbReference type="ARBA" id="ARBA00023306"/>
    </source>
</evidence>
<sequence length="215" mass="23562">MAKEPQSRDLRECIKLIKEMTTIIDPADDYLTITAAEEQMKINYAKAKRENDEAYSNLKALSRVLEAARKSSARPPDAATPEQHAARLNELDTTRISLAKALRDAENSLASKEAELAALKEGARALEESDPAQIHQHEIDGTTIRLQIFRGMGFDLVLDNGGAASTMFIREYTSLRLGITRVCGTAGAESGDVHTLTPCSSDYHSVEQAWKLASS</sequence>
<protein>
    <recommendedName>
        <fullName evidence="10">Kinetochore protein Spc24</fullName>
    </recommendedName>
</protein>
<keyword evidence="4 10" id="KW-0498">Mitosis</keyword>
<keyword evidence="13" id="KW-1185">Reference proteome</keyword>
<evidence type="ECO:0000256" key="11">
    <source>
        <dbReference type="SAM" id="Coils"/>
    </source>
</evidence>
<keyword evidence="8 10" id="KW-0131">Cell cycle</keyword>
<name>A0A0C9Z0X4_9AGAM</name>
<evidence type="ECO:0000256" key="3">
    <source>
        <dbReference type="ARBA" id="ARBA00022618"/>
    </source>
</evidence>
<dbReference type="PANTHER" id="PTHR22142:SF2">
    <property type="entry name" value="KINETOCHORE PROTEIN SPC24"/>
    <property type="match status" value="1"/>
</dbReference>
<dbReference type="PANTHER" id="PTHR22142">
    <property type="match status" value="1"/>
</dbReference>
<evidence type="ECO:0000256" key="9">
    <source>
        <dbReference type="ARBA" id="ARBA00023328"/>
    </source>
</evidence>
<reference evidence="13" key="2">
    <citation type="submission" date="2015-01" db="EMBL/GenBank/DDBJ databases">
        <title>Evolutionary Origins and Diversification of the Mycorrhizal Mutualists.</title>
        <authorList>
            <consortium name="DOE Joint Genome Institute"/>
            <consortium name="Mycorrhizal Genomics Consortium"/>
            <person name="Kohler A."/>
            <person name="Kuo A."/>
            <person name="Nagy L.G."/>
            <person name="Floudas D."/>
            <person name="Copeland A."/>
            <person name="Barry K.W."/>
            <person name="Cichocki N."/>
            <person name="Veneault-Fourrey C."/>
            <person name="LaButti K."/>
            <person name="Lindquist E.A."/>
            <person name="Lipzen A."/>
            <person name="Lundell T."/>
            <person name="Morin E."/>
            <person name="Murat C."/>
            <person name="Riley R."/>
            <person name="Ohm R."/>
            <person name="Sun H."/>
            <person name="Tunlid A."/>
            <person name="Henrissat B."/>
            <person name="Grigoriev I.V."/>
            <person name="Hibbett D.S."/>
            <person name="Martin F."/>
        </authorList>
    </citation>
    <scope>NUCLEOTIDE SEQUENCE [LARGE SCALE GENOMIC DNA]</scope>
    <source>
        <strain evidence="13">441</strain>
    </source>
</reference>
<organism evidence="12 13">
    <name type="scientific">Pisolithus microcarpus 441</name>
    <dbReference type="NCBI Taxonomy" id="765257"/>
    <lineage>
        <taxon>Eukaryota</taxon>
        <taxon>Fungi</taxon>
        <taxon>Dikarya</taxon>
        <taxon>Basidiomycota</taxon>
        <taxon>Agaricomycotina</taxon>
        <taxon>Agaricomycetes</taxon>
        <taxon>Agaricomycetidae</taxon>
        <taxon>Boletales</taxon>
        <taxon>Sclerodermatineae</taxon>
        <taxon>Pisolithaceae</taxon>
        <taxon>Pisolithus</taxon>
    </lineage>
</organism>
<reference evidence="12 13" key="1">
    <citation type="submission" date="2014-04" db="EMBL/GenBank/DDBJ databases">
        <authorList>
            <consortium name="DOE Joint Genome Institute"/>
            <person name="Kuo A."/>
            <person name="Kohler A."/>
            <person name="Costa M.D."/>
            <person name="Nagy L.G."/>
            <person name="Floudas D."/>
            <person name="Copeland A."/>
            <person name="Barry K.W."/>
            <person name="Cichocki N."/>
            <person name="Veneault-Fourrey C."/>
            <person name="LaButti K."/>
            <person name="Lindquist E.A."/>
            <person name="Lipzen A."/>
            <person name="Lundell T."/>
            <person name="Morin E."/>
            <person name="Murat C."/>
            <person name="Sun H."/>
            <person name="Tunlid A."/>
            <person name="Henrissat B."/>
            <person name="Grigoriev I.V."/>
            <person name="Hibbett D.S."/>
            <person name="Martin F."/>
            <person name="Nordberg H.P."/>
            <person name="Cantor M.N."/>
            <person name="Hua S.X."/>
        </authorList>
    </citation>
    <scope>NUCLEOTIDE SEQUENCE [LARGE SCALE GENOMIC DNA]</scope>
    <source>
        <strain evidence="12 13">441</strain>
    </source>
</reference>
<comment type="function">
    <text evidence="10">Acts as a component of the essential kinetochore-associated NDC80 complex, which is required for chromosome segregation and spindle checkpoint activity.</text>
</comment>
<evidence type="ECO:0000256" key="5">
    <source>
        <dbReference type="ARBA" id="ARBA00022838"/>
    </source>
</evidence>
<evidence type="ECO:0000256" key="10">
    <source>
        <dbReference type="RuleBase" id="RU368011"/>
    </source>
</evidence>
<dbReference type="Proteomes" id="UP000054018">
    <property type="component" value="Unassembled WGS sequence"/>
</dbReference>
<dbReference type="STRING" id="765257.A0A0C9Z0X4"/>
<keyword evidence="6 11" id="KW-0175">Coiled coil</keyword>
<dbReference type="AlphaFoldDB" id="A0A0C9Z0X4"/>
<comment type="subunit">
    <text evidence="10">Component of the NDC80 complex.</text>
</comment>
<keyword evidence="3 10" id="KW-0132">Cell division</keyword>
<proteinExistence type="inferred from homology"/>
<evidence type="ECO:0000256" key="7">
    <source>
        <dbReference type="ARBA" id="ARBA00023242"/>
    </source>
</evidence>
<keyword evidence="2 10" id="KW-0158">Chromosome</keyword>
<feature type="coiled-coil region" evidence="11">
    <location>
        <begin position="95"/>
        <end position="129"/>
    </location>
</feature>
<dbReference type="HOGENOM" id="CLU_108108_1_0_1"/>
<evidence type="ECO:0000313" key="12">
    <source>
        <dbReference type="EMBL" id="KIK31150.1"/>
    </source>
</evidence>
<dbReference type="GO" id="GO:0008017">
    <property type="term" value="F:microtubule binding"/>
    <property type="evidence" value="ECO:0007669"/>
    <property type="project" value="TreeGrafter"/>
</dbReference>
<accession>A0A0C9Z0X4</accession>
<evidence type="ECO:0000256" key="6">
    <source>
        <dbReference type="ARBA" id="ARBA00023054"/>
    </source>
</evidence>
<keyword evidence="7 10" id="KW-0539">Nucleus</keyword>
<dbReference type="EMBL" id="KN833685">
    <property type="protein sequence ID" value="KIK31150.1"/>
    <property type="molecule type" value="Genomic_DNA"/>
</dbReference>
<dbReference type="GO" id="GO:0051301">
    <property type="term" value="P:cell division"/>
    <property type="evidence" value="ECO:0007669"/>
    <property type="project" value="UniProtKB-UniRule"/>
</dbReference>
<dbReference type="OrthoDB" id="3344830at2759"/>